<dbReference type="eggNOG" id="KOG0379">
    <property type="taxonomic scope" value="Eukaryota"/>
</dbReference>
<dbReference type="Gene3D" id="3.30.1960.10">
    <property type="entry name" value="tRNA wybutosine-synthesizing-like"/>
    <property type="match status" value="1"/>
</dbReference>
<dbReference type="UniPathway" id="UPA00375"/>
<evidence type="ECO:0000256" key="5">
    <source>
        <dbReference type="ARBA" id="ARBA00022694"/>
    </source>
</evidence>
<dbReference type="Gene3D" id="3.30.300.110">
    <property type="entry name" value="Met-10+ protein-like domains"/>
    <property type="match status" value="1"/>
</dbReference>
<dbReference type="InterPro" id="IPR056743">
    <property type="entry name" value="TRM5-TYW2-like_MTfase"/>
</dbReference>
<dbReference type="AlphaFoldDB" id="B9RXL2"/>
<keyword evidence="5" id="KW-0819">tRNA processing</keyword>
<sequence length="1050" mass="116224">MEFLKRKEATLSSLKTDKSPKGTIDTPIIPLLNSLNSHHSYFTTSSCSGRISILAQPKPIPTHLTPNKKKARGGSWLFISHDPAKSDSVLSLLFPCKSVTESSDLVFRFEPLIIAVECLDIESAQFLVSLAISSGFRESGITSANKKRVIVGIRCSIRMEVPLGDTDDVLVSPEYVRFLVEIANEKMEANRNRTQGFLSALVENGFVGPTRSFSENGDLDNDGDDDIQDEDLVLERANGGAQTGVSGFTLSNGQMVISGEPLEKLFLWGHSACVLDNNKSKNILVFGGFGGMGRHARRNDTLLLDPINGTLKTIDAVGAPSPRLGHTASLVGDLLFVIGGRSGPLDILGDVWILNTASKEWRLAECTGSYFSPRHRHAAAVVGSSIYVYGGLDNETSSSSLYVLNTESLQWKEVLVGGEQPCARHSHSMVAYGSKLFMFGGYNGEKALGDLYSFDIQTHMWKKENTSGGSPHPRFSHSLFVYNHFLGLIGGCPVRQNSQELSLLNLQNCKWNHVAIDYIGKELLVRSTANVVGDELVMIGGGAACYAFGTKFSEPLKISLLPLMSLEDKTMPLQFGEKHGTDQYNGVSGENNDNIRGSQVGNAEPATYNYSFNLQAEQSQLATSHWILQLEKKYAKLGKDMLKKFHWLDLTRKVHSQKDGLHVCFPITEKFYEVFSKRQHKCGDVAEGQNKNRGEMVLLNEVSCSTTLNLLKHYGATLLADEIVEARRTSKSPLQLMKEAVASLIKHKGLSTELLEQLPTRWERLGNIVVLPVTSFKDPSWDLIGEELWPAIARSLNSQRLARNGRVAPTGTRDSTLEMLVGDNGWVDHRENGILYSFDVTKCMFSWGNLSEKIRMAHLDCKDEVIVDLFAGIGYFVLPFLVRANAKLVYACEWNPHAVEALKRNLEANSVSDQCVVLEGDNRLIAPRGVADRVCLGLLPSSEGSWVTAVRALRSEGGVLHVHGNVKDSEEGSWTEHVMRSIDEIARSEGHCWEVSIEHVERVKWTLRMSHGKLHADAPFWWHFIAKCCRTRLVEHACTSLPAFLEMMCE</sequence>
<dbReference type="PANTHER" id="PTHR23245">
    <property type="entry name" value="TRNA METHYLTRANSFERASE"/>
    <property type="match status" value="1"/>
</dbReference>
<keyword evidence="4" id="KW-0949">S-adenosyl-L-methionine</keyword>
<keyword evidence="3" id="KW-0808">Transferase</keyword>
<dbReference type="PANTHER" id="PTHR23245:SF25">
    <property type="entry name" value="TRNA WYBUTOSINE-SYNTHESIZING PROTEIN 2 HOMOLOG"/>
    <property type="match status" value="1"/>
</dbReference>
<organism evidence="9 10">
    <name type="scientific">Ricinus communis</name>
    <name type="common">Castor bean</name>
    <dbReference type="NCBI Taxonomy" id="3988"/>
    <lineage>
        <taxon>Eukaryota</taxon>
        <taxon>Viridiplantae</taxon>
        <taxon>Streptophyta</taxon>
        <taxon>Embryophyta</taxon>
        <taxon>Tracheophyta</taxon>
        <taxon>Spermatophyta</taxon>
        <taxon>Magnoliopsida</taxon>
        <taxon>eudicotyledons</taxon>
        <taxon>Gunneridae</taxon>
        <taxon>Pentapetalae</taxon>
        <taxon>rosids</taxon>
        <taxon>fabids</taxon>
        <taxon>Malpighiales</taxon>
        <taxon>Euphorbiaceae</taxon>
        <taxon>Acalyphoideae</taxon>
        <taxon>Acalypheae</taxon>
        <taxon>Ricinus</taxon>
    </lineage>
</organism>
<dbReference type="SUPFAM" id="SSF117281">
    <property type="entry name" value="Kelch motif"/>
    <property type="match status" value="1"/>
</dbReference>
<dbReference type="Gene3D" id="2.120.10.80">
    <property type="entry name" value="Kelch-type beta propeller"/>
    <property type="match status" value="2"/>
</dbReference>
<dbReference type="GO" id="GO:0008175">
    <property type="term" value="F:tRNA methyltransferase activity"/>
    <property type="evidence" value="ECO:0000318"/>
    <property type="project" value="GO_Central"/>
</dbReference>
<feature type="domain" description="SAM-dependent methyltransferase TRM5/TYW2-type" evidence="8">
    <location>
        <begin position="762"/>
        <end position="1018"/>
    </location>
</feature>
<keyword evidence="2" id="KW-0489">Methyltransferase</keyword>
<dbReference type="CDD" id="cd02440">
    <property type="entry name" value="AdoMet_MTases"/>
    <property type="match status" value="1"/>
</dbReference>
<dbReference type="FunFam" id="3.40.50.150:FF:000131">
    <property type="entry name" value="tRNA wybutosine-synthesizing protein 2/3/4"/>
    <property type="match status" value="1"/>
</dbReference>
<evidence type="ECO:0000256" key="1">
    <source>
        <dbReference type="ARBA" id="ARBA00004797"/>
    </source>
</evidence>
<keyword evidence="10" id="KW-1185">Reference proteome</keyword>
<accession>B9RXL2</accession>
<reference evidence="10" key="1">
    <citation type="journal article" date="2010" name="Nat. Biotechnol.">
        <title>Draft genome sequence of the oilseed species Ricinus communis.</title>
        <authorList>
            <person name="Chan A.P."/>
            <person name="Crabtree J."/>
            <person name="Zhao Q."/>
            <person name="Lorenzi H."/>
            <person name="Orvis J."/>
            <person name="Puiu D."/>
            <person name="Melake-Berhan A."/>
            <person name="Jones K.M."/>
            <person name="Redman J."/>
            <person name="Chen G."/>
            <person name="Cahoon E.B."/>
            <person name="Gedil M."/>
            <person name="Stanke M."/>
            <person name="Haas B.J."/>
            <person name="Wortman J.R."/>
            <person name="Fraser-Liggett C.M."/>
            <person name="Ravel J."/>
            <person name="Rabinowicz P.D."/>
        </authorList>
    </citation>
    <scope>NUCLEOTIDE SEQUENCE [LARGE SCALE GENOMIC DNA]</scope>
    <source>
        <strain evidence="10">cv. Hale</strain>
    </source>
</reference>
<dbReference type="InterPro" id="IPR029063">
    <property type="entry name" value="SAM-dependent_MTases_sf"/>
</dbReference>
<dbReference type="Proteomes" id="UP000008311">
    <property type="component" value="Unassembled WGS sequence"/>
</dbReference>
<comment type="catalytic activity">
    <reaction evidence="7">
        <text>4-demethylwyosine(37) in tRNA(Phe) + S-adenosyl-L-methionine = 4-demethyl-7-[(3S)-3-amino-3-carboxypropyl]wyosine(37) in tRNA(Phe) + S-methyl-5'-thioadenosine + H(+)</text>
        <dbReference type="Rhea" id="RHEA:36355"/>
        <dbReference type="Rhea" id="RHEA-COMP:10164"/>
        <dbReference type="Rhea" id="RHEA-COMP:10378"/>
        <dbReference type="ChEBI" id="CHEBI:15378"/>
        <dbReference type="ChEBI" id="CHEBI:17509"/>
        <dbReference type="ChEBI" id="CHEBI:59789"/>
        <dbReference type="ChEBI" id="CHEBI:64315"/>
        <dbReference type="ChEBI" id="CHEBI:73550"/>
        <dbReference type="EC" id="2.5.1.114"/>
    </reaction>
</comment>
<evidence type="ECO:0000256" key="2">
    <source>
        <dbReference type="ARBA" id="ARBA00022603"/>
    </source>
</evidence>
<dbReference type="InterPro" id="IPR030382">
    <property type="entry name" value="MeTrfase_TRM5/TYW2"/>
</dbReference>
<dbReference type="GO" id="GO:0005737">
    <property type="term" value="C:cytoplasm"/>
    <property type="evidence" value="ECO:0000318"/>
    <property type="project" value="GO_Central"/>
</dbReference>
<proteinExistence type="predicted"/>
<dbReference type="InParanoid" id="B9RXL2"/>
<evidence type="ECO:0000256" key="3">
    <source>
        <dbReference type="ARBA" id="ARBA00022679"/>
    </source>
</evidence>
<gene>
    <name evidence="9" type="ORF">RCOM_0904600</name>
</gene>
<evidence type="ECO:0000256" key="7">
    <source>
        <dbReference type="ARBA" id="ARBA00049400"/>
    </source>
</evidence>
<dbReference type="InterPro" id="IPR056744">
    <property type="entry name" value="TRM5/TYW2-like_N"/>
</dbReference>
<dbReference type="GO" id="GO:0031591">
    <property type="term" value="P:wybutosine biosynthetic process"/>
    <property type="evidence" value="ECO:0000318"/>
    <property type="project" value="GO_Central"/>
</dbReference>
<dbReference type="SUPFAM" id="SSF111278">
    <property type="entry name" value="SSo0622-like"/>
    <property type="match status" value="1"/>
</dbReference>
<dbReference type="Pfam" id="PF02475">
    <property type="entry name" value="TRM5-TYW2_MTfase"/>
    <property type="match status" value="1"/>
</dbReference>
<dbReference type="Pfam" id="PF24681">
    <property type="entry name" value="Kelch_KLHDC2_KLHL20_DRC7"/>
    <property type="match status" value="1"/>
</dbReference>
<dbReference type="STRING" id="3988.B9RXL2"/>
<dbReference type="SMART" id="SM00612">
    <property type="entry name" value="Kelch"/>
    <property type="match status" value="3"/>
</dbReference>
<dbReference type="GO" id="GO:0102522">
    <property type="term" value="F:tRNA 4-demethylwyosine alpha-amino-alpha-carboxypropyltransferase activity"/>
    <property type="evidence" value="ECO:0007669"/>
    <property type="project" value="UniProtKB-EC"/>
</dbReference>
<dbReference type="InterPro" id="IPR006652">
    <property type="entry name" value="Kelch_1"/>
</dbReference>
<evidence type="ECO:0000256" key="6">
    <source>
        <dbReference type="ARBA" id="ARBA00049202"/>
    </source>
</evidence>
<evidence type="ECO:0000256" key="4">
    <source>
        <dbReference type="ARBA" id="ARBA00022691"/>
    </source>
</evidence>
<dbReference type="GO" id="GO:0030488">
    <property type="term" value="P:tRNA methylation"/>
    <property type="evidence" value="ECO:0000318"/>
    <property type="project" value="GO_Central"/>
</dbReference>
<dbReference type="InterPro" id="IPR003827">
    <property type="entry name" value="tRNA_yW-synthesising"/>
</dbReference>
<dbReference type="eggNOG" id="KOG1228">
    <property type="taxonomic scope" value="Eukaryota"/>
</dbReference>
<dbReference type="InterPro" id="IPR036602">
    <property type="entry name" value="tRNA_yW-synthesising-like_sf"/>
</dbReference>
<evidence type="ECO:0000313" key="10">
    <source>
        <dbReference type="Proteomes" id="UP000008311"/>
    </source>
</evidence>
<dbReference type="FunFam" id="2.120.10.80:FF:000128">
    <property type="entry name" value="tRNA wybutosine-synthesizing protein 2/3/4"/>
    <property type="match status" value="1"/>
</dbReference>
<dbReference type="Gene3D" id="3.40.50.150">
    <property type="entry name" value="Vaccinia Virus protein VP39"/>
    <property type="match status" value="1"/>
</dbReference>
<dbReference type="EMBL" id="EQ973828">
    <property type="protein sequence ID" value="EEF43868.1"/>
    <property type="molecule type" value="Genomic_DNA"/>
</dbReference>
<dbReference type="FunCoup" id="B9RXL2">
    <property type="interactions" value="1015"/>
</dbReference>
<comment type="pathway">
    <text evidence="1">tRNA modification; wybutosine-tRNA(Phe) biosynthesis.</text>
</comment>
<evidence type="ECO:0000259" key="8">
    <source>
        <dbReference type="PROSITE" id="PS51684"/>
    </source>
</evidence>
<dbReference type="Pfam" id="PF25133">
    <property type="entry name" value="TYW2_N_2"/>
    <property type="match status" value="1"/>
</dbReference>
<name>B9RXL2_RICCO</name>
<dbReference type="Pfam" id="PF02676">
    <property type="entry name" value="TYW3"/>
    <property type="match status" value="1"/>
</dbReference>
<dbReference type="SUPFAM" id="SSF53335">
    <property type="entry name" value="S-adenosyl-L-methionine-dependent methyltransferases"/>
    <property type="match status" value="1"/>
</dbReference>
<evidence type="ECO:0000313" key="9">
    <source>
        <dbReference type="EMBL" id="EEF43868.1"/>
    </source>
</evidence>
<dbReference type="eggNOG" id="KOG1227">
    <property type="taxonomic scope" value="Eukaryota"/>
</dbReference>
<dbReference type="PROSITE" id="PS51684">
    <property type="entry name" value="SAM_MT_TRM5_TYW2"/>
    <property type="match status" value="1"/>
</dbReference>
<comment type="catalytic activity">
    <reaction evidence="6">
        <text>4-demethyl-7-[(3S)-3-amino-3-carboxypropyl]wyosine(37) in tRNA(Phe) + S-adenosyl-L-methionine = 7-[(3S)-3-amino-3-carboxypropyl]wyosine(37) in tRNA(Phe) + S-adenosyl-L-homocysteine + H(+)</text>
        <dbReference type="Rhea" id="RHEA:36635"/>
        <dbReference type="Rhea" id="RHEA-COMP:10378"/>
        <dbReference type="Rhea" id="RHEA-COMP:10379"/>
        <dbReference type="ChEBI" id="CHEBI:15378"/>
        <dbReference type="ChEBI" id="CHEBI:57856"/>
        <dbReference type="ChEBI" id="CHEBI:59789"/>
        <dbReference type="ChEBI" id="CHEBI:73543"/>
        <dbReference type="ChEBI" id="CHEBI:73550"/>
        <dbReference type="EC" id="2.1.1.282"/>
    </reaction>
</comment>
<protein>
    <submittedName>
        <fullName evidence="9">Signal transducer, putative</fullName>
    </submittedName>
</protein>
<dbReference type="InterPro" id="IPR015915">
    <property type="entry name" value="Kelch-typ_b-propeller"/>
</dbReference>